<dbReference type="InterPro" id="IPR011990">
    <property type="entry name" value="TPR-like_helical_dom_sf"/>
</dbReference>
<sequence>MLKLKCCWICSKHALELAREALKENPEEAEWSFMVGILLGRIRHHTLDENITDEELRCMEGAYKQNRTSQNAVFLAQTYLDYAKYIRFAKKFVRDGKQMA</sequence>
<dbReference type="Gene3D" id="1.25.40.10">
    <property type="entry name" value="Tetratricopeptide repeat domain"/>
    <property type="match status" value="1"/>
</dbReference>
<feature type="non-terminal residue" evidence="1">
    <location>
        <position position="100"/>
    </location>
</feature>
<reference evidence="1" key="2">
    <citation type="journal article" date="2017" name="J. Med. Entomol.">
        <title>Transcriptome Analysis of the Triatoma infestans (Hemiptera: Reduviidae) Integument.</title>
        <authorList>
            <person name="Calderon-Fernandez G.M."/>
            <person name="Moriconi D.E."/>
            <person name="Dulbecco A.B."/>
            <person name="Juarez M.P."/>
        </authorList>
    </citation>
    <scope>NUCLEOTIDE SEQUENCE</scope>
    <source>
        <strain evidence="1">Int1</strain>
        <tissue evidence="1">Integument</tissue>
    </source>
</reference>
<dbReference type="EMBL" id="GEMB01004252">
    <property type="protein sequence ID" value="JAR99017.1"/>
    <property type="molecule type" value="Transcribed_RNA"/>
</dbReference>
<protein>
    <submittedName>
        <fullName evidence="1">Uncharacterized protein</fullName>
    </submittedName>
</protein>
<dbReference type="AlphaFoldDB" id="A0A170XMH4"/>
<name>A0A170XMH4_TRIIF</name>
<accession>A0A170XMH4</accession>
<proteinExistence type="predicted"/>
<evidence type="ECO:0000313" key="1">
    <source>
        <dbReference type="EMBL" id="JAR99017.1"/>
    </source>
</evidence>
<organism evidence="1">
    <name type="scientific">Triatoma infestans</name>
    <name type="common">Assassin bug</name>
    <dbReference type="NCBI Taxonomy" id="30076"/>
    <lineage>
        <taxon>Eukaryota</taxon>
        <taxon>Metazoa</taxon>
        <taxon>Ecdysozoa</taxon>
        <taxon>Arthropoda</taxon>
        <taxon>Hexapoda</taxon>
        <taxon>Insecta</taxon>
        <taxon>Pterygota</taxon>
        <taxon>Neoptera</taxon>
        <taxon>Paraneoptera</taxon>
        <taxon>Hemiptera</taxon>
        <taxon>Heteroptera</taxon>
        <taxon>Panheteroptera</taxon>
        <taxon>Cimicomorpha</taxon>
        <taxon>Reduviidae</taxon>
        <taxon>Triatominae</taxon>
        <taxon>Triatoma</taxon>
    </lineage>
</organism>
<reference evidence="1" key="1">
    <citation type="submission" date="2016-04" db="EMBL/GenBank/DDBJ databases">
        <authorList>
            <person name="Calderon-Fernandez G.M.Sr."/>
        </authorList>
    </citation>
    <scope>NUCLEOTIDE SEQUENCE</scope>
    <source>
        <strain evidence="1">Int1</strain>
        <tissue evidence="1">Integument</tissue>
    </source>
</reference>